<organism evidence="1 2">
    <name type="scientific">Xenorhabdus ehlersii</name>
    <dbReference type="NCBI Taxonomy" id="290111"/>
    <lineage>
        <taxon>Bacteria</taxon>
        <taxon>Pseudomonadati</taxon>
        <taxon>Pseudomonadota</taxon>
        <taxon>Gammaproteobacteria</taxon>
        <taxon>Enterobacterales</taxon>
        <taxon>Morganellaceae</taxon>
        <taxon>Xenorhabdus</taxon>
    </lineage>
</organism>
<evidence type="ECO:0000313" key="1">
    <source>
        <dbReference type="EMBL" id="PHM23180.1"/>
    </source>
</evidence>
<name>A0A2D0IMZ1_9GAMM</name>
<sequence>MLILLYYPDSLDTELNFEKLMEKEYKVIVRKGHPKANATSLKELTTNL</sequence>
<reference evidence="1 2" key="1">
    <citation type="journal article" date="2017" name="Nat. Microbiol.">
        <title>Natural product diversity associated with the nematode symbionts Photorhabdus and Xenorhabdus.</title>
        <authorList>
            <person name="Tobias N.J."/>
            <person name="Wolff H."/>
            <person name="Djahanschiri B."/>
            <person name="Grundmann F."/>
            <person name="Kronenwerth M."/>
            <person name="Shi Y.M."/>
            <person name="Simonyi S."/>
            <person name="Grun P."/>
            <person name="Shapiro-Ilan D."/>
            <person name="Pidot S.J."/>
            <person name="Stinear T.P."/>
            <person name="Ebersberger I."/>
            <person name="Bode H.B."/>
        </authorList>
    </citation>
    <scope>NUCLEOTIDE SEQUENCE [LARGE SCALE GENOMIC DNA]</scope>
    <source>
        <strain evidence="1 2">DSM 16337</strain>
    </source>
</reference>
<dbReference type="EMBL" id="NIBT01000016">
    <property type="protein sequence ID" value="PHM23180.1"/>
    <property type="molecule type" value="Genomic_DNA"/>
</dbReference>
<dbReference type="Proteomes" id="UP000225605">
    <property type="component" value="Unassembled WGS sequence"/>
</dbReference>
<gene>
    <name evidence="1" type="ORF">Xehl_02947</name>
</gene>
<dbReference type="AlphaFoldDB" id="A0A2D0IMZ1"/>
<evidence type="ECO:0000313" key="2">
    <source>
        <dbReference type="Proteomes" id="UP000225605"/>
    </source>
</evidence>
<protein>
    <submittedName>
        <fullName evidence="1">Transcriptional regulator</fullName>
    </submittedName>
</protein>
<dbReference type="RefSeq" id="WP_370588270.1">
    <property type="nucleotide sequence ID" value="NZ_CAWNOJ010000027.1"/>
</dbReference>
<accession>A0A2D0IMZ1</accession>
<proteinExistence type="predicted"/>
<comment type="caution">
    <text evidence="1">The sequence shown here is derived from an EMBL/GenBank/DDBJ whole genome shotgun (WGS) entry which is preliminary data.</text>
</comment>